<gene>
    <name evidence="1" type="ORF">AS026_01385</name>
</gene>
<name>A0A109J9G4_9HYPH</name>
<dbReference type="Proteomes" id="UP000068164">
    <property type="component" value="Unassembled WGS sequence"/>
</dbReference>
<proteinExistence type="predicted"/>
<protein>
    <submittedName>
        <fullName evidence="1">Uncharacterized protein</fullName>
    </submittedName>
</protein>
<sequence length="187" mass="20087">MEFDVASIERAFVEAALDPTKWNEAMNAVTIATGCTGAVLFDTGNHLPGLPHSESKVRSLEAYVEGGWIERDVRYGVLSTLVQRGVATDFDIFTPDSISRFLLPGIPRTERTAMVRWGQGRVERQPLVSGPATLPSLGPFTPAQLHSLVNLSGRLGTACAITRTLGIGRIDAALEAFDMSMTAAIEG</sequence>
<dbReference type="EMBL" id="LNCD01000120">
    <property type="protein sequence ID" value="KWV44799.1"/>
    <property type="molecule type" value="Genomic_DNA"/>
</dbReference>
<evidence type="ECO:0000313" key="1">
    <source>
        <dbReference type="EMBL" id="KWV44799.1"/>
    </source>
</evidence>
<organism evidence="1 2">
    <name type="scientific">Rhizobium altiplani</name>
    <dbReference type="NCBI Taxonomy" id="1864509"/>
    <lineage>
        <taxon>Bacteria</taxon>
        <taxon>Pseudomonadati</taxon>
        <taxon>Pseudomonadota</taxon>
        <taxon>Alphaproteobacteria</taxon>
        <taxon>Hyphomicrobiales</taxon>
        <taxon>Rhizobiaceae</taxon>
        <taxon>Rhizobium/Agrobacterium group</taxon>
        <taxon>Rhizobium</taxon>
    </lineage>
</organism>
<comment type="caution">
    <text evidence="1">The sequence shown here is derived from an EMBL/GenBank/DDBJ whole genome shotgun (WGS) entry which is preliminary data.</text>
</comment>
<dbReference type="AlphaFoldDB" id="A0A109J9G4"/>
<reference evidence="1 2" key="1">
    <citation type="submission" date="2015-11" db="EMBL/GenBank/DDBJ databases">
        <title>Draft Genome Sequence of the Strain BR 10423 (Rhizobium sp.) isolated from nodules of Mimosa pudica.</title>
        <authorList>
            <person name="Barauna A.C."/>
            <person name="Zilli J.E."/>
            <person name="Simoes-Araujo J.L."/>
            <person name="Reis V.M."/>
            <person name="James E.K."/>
            <person name="Reis F.B.Jr."/>
            <person name="Rouws L.F."/>
            <person name="Passos S.R."/>
            <person name="Gois S.R."/>
        </authorList>
    </citation>
    <scope>NUCLEOTIDE SEQUENCE [LARGE SCALE GENOMIC DNA]</scope>
    <source>
        <strain evidence="1 2">BR10423</strain>
    </source>
</reference>
<evidence type="ECO:0000313" key="2">
    <source>
        <dbReference type="Proteomes" id="UP000068164"/>
    </source>
</evidence>
<accession>A0A109J9G4</accession>
<keyword evidence="2" id="KW-1185">Reference proteome</keyword>